<dbReference type="Gene3D" id="3.40.47.10">
    <property type="match status" value="1"/>
</dbReference>
<dbReference type="SUPFAM" id="SSF53901">
    <property type="entry name" value="Thiolase-like"/>
    <property type="match status" value="1"/>
</dbReference>
<evidence type="ECO:0000256" key="2">
    <source>
        <dbReference type="ARBA" id="ARBA00022553"/>
    </source>
</evidence>
<dbReference type="RefSeq" id="WP_078486509.1">
    <property type="nucleotide sequence ID" value="NZ_BHXC01000006.1"/>
</dbReference>
<dbReference type="GO" id="GO:0004312">
    <property type="term" value="F:fatty acid synthase activity"/>
    <property type="evidence" value="ECO:0007669"/>
    <property type="project" value="TreeGrafter"/>
</dbReference>
<dbReference type="AlphaFoldDB" id="A0A401QRP9"/>
<feature type="domain" description="Ketosynthase family 3 (KS3)" evidence="3">
    <location>
        <begin position="1"/>
        <end position="140"/>
    </location>
</feature>
<accession>A0A401QRP9</accession>
<dbReference type="InterPro" id="IPR014031">
    <property type="entry name" value="Ketoacyl_synth_C"/>
</dbReference>
<dbReference type="GO" id="GO:0071770">
    <property type="term" value="P:DIM/DIP cell wall layer assembly"/>
    <property type="evidence" value="ECO:0007669"/>
    <property type="project" value="TreeGrafter"/>
</dbReference>
<name>A0A401QRP9_STRNR</name>
<evidence type="ECO:0000313" key="4">
    <source>
        <dbReference type="EMBL" id="GCB88070.1"/>
    </source>
</evidence>
<organism evidence="4 5">
    <name type="scientific">Streptomyces noursei</name>
    <name type="common">Streptomyces albulus</name>
    <dbReference type="NCBI Taxonomy" id="1971"/>
    <lineage>
        <taxon>Bacteria</taxon>
        <taxon>Bacillati</taxon>
        <taxon>Actinomycetota</taxon>
        <taxon>Actinomycetes</taxon>
        <taxon>Kitasatosporales</taxon>
        <taxon>Streptomycetaceae</taxon>
        <taxon>Streptomyces</taxon>
    </lineage>
</organism>
<dbReference type="Pfam" id="PF02801">
    <property type="entry name" value="Ketoacyl-synt_C"/>
    <property type="match status" value="1"/>
</dbReference>
<dbReference type="InterPro" id="IPR020841">
    <property type="entry name" value="PKS_Beta-ketoAc_synthase_dom"/>
</dbReference>
<dbReference type="PANTHER" id="PTHR43775:SF37">
    <property type="entry name" value="SI:DKEY-61P9.11"/>
    <property type="match status" value="1"/>
</dbReference>
<evidence type="ECO:0000256" key="1">
    <source>
        <dbReference type="ARBA" id="ARBA00022450"/>
    </source>
</evidence>
<keyword evidence="2" id="KW-0597">Phosphoprotein</keyword>
<proteinExistence type="predicted"/>
<dbReference type="EMBL" id="BHXC01000006">
    <property type="protein sequence ID" value="GCB88070.1"/>
    <property type="molecule type" value="Genomic_DNA"/>
</dbReference>
<comment type="caution">
    <text evidence="4">The sequence shown here is derived from an EMBL/GenBank/DDBJ whole genome shotgun (WGS) entry which is preliminary data.</text>
</comment>
<dbReference type="Proteomes" id="UP000288351">
    <property type="component" value="Unassembled WGS sequence"/>
</dbReference>
<keyword evidence="1" id="KW-0596">Phosphopantetheine</keyword>
<dbReference type="InterPro" id="IPR050091">
    <property type="entry name" value="PKS_NRPS_Biosynth_Enz"/>
</dbReference>
<dbReference type="InterPro" id="IPR016039">
    <property type="entry name" value="Thiolase-like"/>
</dbReference>
<dbReference type="GO" id="GO:0005737">
    <property type="term" value="C:cytoplasm"/>
    <property type="evidence" value="ECO:0007669"/>
    <property type="project" value="TreeGrafter"/>
</dbReference>
<dbReference type="GO" id="GO:0006633">
    <property type="term" value="P:fatty acid biosynthetic process"/>
    <property type="evidence" value="ECO:0007669"/>
    <property type="project" value="TreeGrafter"/>
</dbReference>
<evidence type="ECO:0000259" key="3">
    <source>
        <dbReference type="PROSITE" id="PS52004"/>
    </source>
</evidence>
<protein>
    <submittedName>
        <fullName evidence="4">Peptide synthetase</fullName>
    </submittedName>
</protein>
<dbReference type="PANTHER" id="PTHR43775">
    <property type="entry name" value="FATTY ACID SYNTHASE"/>
    <property type="match status" value="1"/>
</dbReference>
<dbReference type="PROSITE" id="PS52004">
    <property type="entry name" value="KS3_2"/>
    <property type="match status" value="1"/>
</dbReference>
<gene>
    <name evidence="4" type="ORF">SALB_00739</name>
</gene>
<sequence>MTFRQGMILVHRCGSWLQVTPAVAWERDGRSAANSLWVAWASAGIDLAIAGCLEKHGTGTELGDRFELAASAEAFAGATRIGIGIGSVKSNLGQLDTAAGIAGLIKTFLMLEKRVLAATVNVTSPTLNSLTDPLPSSSLA</sequence>
<evidence type="ECO:0000313" key="5">
    <source>
        <dbReference type="Proteomes" id="UP000288351"/>
    </source>
</evidence>
<reference evidence="4 5" key="1">
    <citation type="journal article" date="2019" name="Microbiol. Resour. Announc.">
        <title>Draft Genome Sequence of the Most Traditional epsilon-Poly-l-Lysine Producer, Streptomyces albulus NBRC14147.</title>
        <authorList>
            <person name="Yamanaka K."/>
            <person name="Hamano Y."/>
        </authorList>
    </citation>
    <scope>NUCLEOTIDE SEQUENCE [LARGE SCALE GENOMIC DNA]</scope>
    <source>
        <strain evidence="4 5">NBRC 14147</strain>
    </source>
</reference>
<dbReference type="GO" id="GO:0005886">
    <property type="term" value="C:plasma membrane"/>
    <property type="evidence" value="ECO:0007669"/>
    <property type="project" value="TreeGrafter"/>
</dbReference>